<dbReference type="CDD" id="cd07557">
    <property type="entry name" value="trimeric_dUTPase"/>
    <property type="match status" value="1"/>
</dbReference>
<proteinExistence type="predicted"/>
<dbReference type="OrthoDB" id="2065728at2"/>
<organism evidence="4 5">
    <name type="scientific">Megasphaera cerevisiae DSM 20462</name>
    <dbReference type="NCBI Taxonomy" id="1122219"/>
    <lineage>
        <taxon>Bacteria</taxon>
        <taxon>Bacillati</taxon>
        <taxon>Bacillota</taxon>
        <taxon>Negativicutes</taxon>
        <taxon>Veillonellales</taxon>
        <taxon>Veillonellaceae</taxon>
        <taxon>Megasphaera</taxon>
    </lineage>
</organism>
<dbReference type="AlphaFoldDB" id="A0A0J6WWZ4"/>
<evidence type="ECO:0000313" key="4">
    <source>
        <dbReference type="EMBL" id="KMO86753.1"/>
    </source>
</evidence>
<dbReference type="PATRIC" id="fig|1122219.3.peg.778"/>
<keyword evidence="3" id="KW-1133">Transmembrane helix</keyword>
<keyword evidence="3" id="KW-0472">Membrane</keyword>
<reference evidence="4 5" key="1">
    <citation type="submission" date="2015-06" db="EMBL/GenBank/DDBJ databases">
        <title>Draft genome sequence of beer spoilage bacterium Megasphaera cerevisiae type strain 20462.</title>
        <authorList>
            <person name="Kutumbaka K."/>
            <person name="Pasmowitz J."/>
            <person name="Mategko J."/>
            <person name="Reyes D."/>
            <person name="Friedrich A."/>
            <person name="Han S."/>
            <person name="Martens-Habbena W."/>
            <person name="Neal-McKinney J."/>
            <person name="Janagama H.K."/>
            <person name="Nadala C."/>
            <person name="Samadpour M."/>
        </authorList>
    </citation>
    <scope>NUCLEOTIDE SEQUENCE [LARGE SCALE GENOMIC DNA]</scope>
    <source>
        <strain evidence="4 5">DSM 20462</strain>
    </source>
</reference>
<keyword evidence="2" id="KW-0546">Nucleotide metabolism</keyword>
<dbReference type="PANTHER" id="PTHR42680:SF3">
    <property type="entry name" value="DCTP DEAMINASE"/>
    <property type="match status" value="1"/>
</dbReference>
<dbReference type="GO" id="GO:0006229">
    <property type="term" value="P:dUTP biosynthetic process"/>
    <property type="evidence" value="ECO:0007669"/>
    <property type="project" value="InterPro"/>
</dbReference>
<dbReference type="InterPro" id="IPR033704">
    <property type="entry name" value="dUTPase_trimeric"/>
</dbReference>
<evidence type="ECO:0000256" key="2">
    <source>
        <dbReference type="ARBA" id="ARBA00023080"/>
    </source>
</evidence>
<evidence type="ECO:0000256" key="3">
    <source>
        <dbReference type="SAM" id="Phobius"/>
    </source>
</evidence>
<dbReference type="EMBL" id="LEKT01000016">
    <property type="protein sequence ID" value="KMO86753.1"/>
    <property type="molecule type" value="Genomic_DNA"/>
</dbReference>
<keyword evidence="3" id="KW-0812">Transmembrane</keyword>
<dbReference type="Pfam" id="PF22769">
    <property type="entry name" value="DCD"/>
    <property type="match status" value="1"/>
</dbReference>
<protein>
    <submittedName>
        <fullName evidence="4">Uncharacterized protein</fullName>
    </submittedName>
</protein>
<dbReference type="Gene3D" id="2.70.40.10">
    <property type="match status" value="1"/>
</dbReference>
<keyword evidence="5" id="KW-1185">Reference proteome</keyword>
<accession>A0A0J6WWZ4</accession>
<feature type="transmembrane region" description="Helical" evidence="3">
    <location>
        <begin position="247"/>
        <end position="264"/>
    </location>
</feature>
<dbReference type="InParanoid" id="A0A0J6WWZ4"/>
<gene>
    <name evidence="4" type="ORF">AB840_06500</name>
</gene>
<name>A0A0J6WWZ4_9FIRM</name>
<dbReference type="RefSeq" id="WP_048514025.1">
    <property type="nucleotide sequence ID" value="NZ_FUXD01000022.1"/>
</dbReference>
<sequence length="265" mass="29924">MYLQKEELLQLSQDNQLIDAYEKHNFHNISYDLRLDSIQWVDHSPQVSVSHVLKPGDSVFVSTMETIQVPNDMMGIIIPRNSSIRMGLDIAAPVYQPGHHTRVFVRVTNIADNEITISQGISLFSIMFYRLEKDVTDPYEGIYTDQFDFADVKGVHSVQTAIAKVAQSEKSEIASMVRNIYATVLTLMSIFIAMFSIMIINGRLLPEIHNGYGVIFINLVLIGTVAAFVGMVSVLFDTISHKIRNSLFGIFVMCFIGAMFFVHFM</sequence>
<dbReference type="STRING" id="39029.BSR42_06115"/>
<evidence type="ECO:0000256" key="1">
    <source>
        <dbReference type="ARBA" id="ARBA00022801"/>
    </source>
</evidence>
<keyword evidence="1" id="KW-0378">Hydrolase</keyword>
<dbReference type="Proteomes" id="UP000036503">
    <property type="component" value="Unassembled WGS sequence"/>
</dbReference>
<comment type="caution">
    <text evidence="4">The sequence shown here is derived from an EMBL/GenBank/DDBJ whole genome shotgun (WGS) entry which is preliminary data.</text>
</comment>
<dbReference type="InterPro" id="IPR011962">
    <property type="entry name" value="dCTP_deaminase"/>
</dbReference>
<dbReference type="SUPFAM" id="SSF51283">
    <property type="entry name" value="dUTPase-like"/>
    <property type="match status" value="1"/>
</dbReference>
<dbReference type="GO" id="GO:0008829">
    <property type="term" value="F:dCTP deaminase activity"/>
    <property type="evidence" value="ECO:0007669"/>
    <property type="project" value="InterPro"/>
</dbReference>
<dbReference type="InterPro" id="IPR036157">
    <property type="entry name" value="dUTPase-like_sf"/>
</dbReference>
<evidence type="ECO:0000313" key="5">
    <source>
        <dbReference type="Proteomes" id="UP000036503"/>
    </source>
</evidence>
<dbReference type="PANTHER" id="PTHR42680">
    <property type="entry name" value="DCTP DEAMINASE"/>
    <property type="match status" value="1"/>
</dbReference>
<feature type="transmembrane region" description="Helical" evidence="3">
    <location>
        <begin position="212"/>
        <end position="235"/>
    </location>
</feature>
<feature type="transmembrane region" description="Helical" evidence="3">
    <location>
        <begin position="180"/>
        <end position="200"/>
    </location>
</feature>